<gene>
    <name evidence="1" type="primary">AlNc14C10G1256</name>
    <name evidence="1" type="ORF">ALNC14_014380</name>
</gene>
<reference evidence="1" key="1">
    <citation type="journal article" date="2011" name="PLoS Biol.">
        <title>Gene gain and loss during evolution of obligate parasitism in the white rust pathogen of Arabidopsis thaliana.</title>
        <authorList>
            <person name="Kemen E."/>
            <person name="Gardiner A."/>
            <person name="Schultz-Larsen T."/>
            <person name="Kemen A.C."/>
            <person name="Balmuth A.L."/>
            <person name="Robert-Seilaniantz A."/>
            <person name="Bailey K."/>
            <person name="Holub E."/>
            <person name="Studholme D.J."/>
            <person name="Maclean D."/>
            <person name="Jones J.D."/>
        </authorList>
    </citation>
    <scope>NUCLEOTIDE SEQUENCE</scope>
</reference>
<dbReference type="AlphaFoldDB" id="F0W2K9"/>
<proteinExistence type="predicted"/>
<dbReference type="EMBL" id="FR824055">
    <property type="protein sequence ID" value="CCA15295.1"/>
    <property type="molecule type" value="Genomic_DNA"/>
</dbReference>
<protein>
    <submittedName>
        <fullName evidence="1">AlNc14C10G1256 protein</fullName>
    </submittedName>
</protein>
<organism evidence="1">
    <name type="scientific">Albugo laibachii Nc14</name>
    <dbReference type="NCBI Taxonomy" id="890382"/>
    <lineage>
        <taxon>Eukaryota</taxon>
        <taxon>Sar</taxon>
        <taxon>Stramenopiles</taxon>
        <taxon>Oomycota</taxon>
        <taxon>Peronosporomycetes</taxon>
        <taxon>Albuginales</taxon>
        <taxon>Albuginaceae</taxon>
        <taxon>Albugo</taxon>
    </lineage>
</organism>
<evidence type="ECO:0000313" key="1">
    <source>
        <dbReference type="EMBL" id="CCA15295.1"/>
    </source>
</evidence>
<sequence>MFPVVVDVNFQRFVGWKRLFYTITIYPKLTSTYRRTRTCASMVVSQSFLV</sequence>
<name>F0W2K9_9STRA</name>
<reference evidence="1" key="2">
    <citation type="submission" date="2011-02" db="EMBL/GenBank/DDBJ databases">
        <authorList>
            <person name="MacLean D."/>
        </authorList>
    </citation>
    <scope>NUCLEOTIDE SEQUENCE</scope>
</reference>
<dbReference type="HOGENOM" id="CLU_3128210_0_0_1"/>
<accession>F0W2K9</accession>